<evidence type="ECO:0000256" key="1">
    <source>
        <dbReference type="SAM" id="MobiDB-lite"/>
    </source>
</evidence>
<proteinExistence type="predicted"/>
<feature type="region of interest" description="Disordered" evidence="1">
    <location>
        <begin position="217"/>
        <end position="236"/>
    </location>
</feature>
<keyword evidence="2" id="KW-0812">Transmembrane</keyword>
<evidence type="ECO:0000313" key="4">
    <source>
        <dbReference type="EMBL" id="BAD31796.1"/>
    </source>
</evidence>
<organism evidence="4 5">
    <name type="scientific">Oryza sativa subsp. japonica</name>
    <name type="common">Rice</name>
    <dbReference type="NCBI Taxonomy" id="39947"/>
    <lineage>
        <taxon>Eukaryota</taxon>
        <taxon>Viridiplantae</taxon>
        <taxon>Streptophyta</taxon>
        <taxon>Embryophyta</taxon>
        <taxon>Tracheophyta</taxon>
        <taxon>Spermatophyta</taxon>
        <taxon>Magnoliopsida</taxon>
        <taxon>Liliopsida</taxon>
        <taxon>Poales</taxon>
        <taxon>Poaceae</taxon>
        <taxon>BOP clade</taxon>
        <taxon>Oryzoideae</taxon>
        <taxon>Oryzeae</taxon>
        <taxon>Oryzinae</taxon>
        <taxon>Oryza</taxon>
        <taxon>Oryza sativa</taxon>
    </lineage>
</organism>
<accession>Q69LC7</accession>
<sequence>MDRKKPLPLPPPRFLAAARSGGFICDLQSVRSTDAYSSIDRQFDEENTMGGVVLSDVEASMMEQGKAAVAAMTKTTTQPSQHVRAMPGDPTVDERERFEAMDVIFKLVLTLFVTGVSFGGAVALIVVAFLNADERSNAKPLFQFRGTKLLERKRGAPSSGPSIDDHERAWQSHRALKLQHEQLDTVYARVLAAGRTRLRVPVGVVSPTRLPDHSCAARSELRRERDSGCRPPASRPFSTAATTRLILHAMFECVNTEQRNELSHPTSATDRR</sequence>
<dbReference type="Proteomes" id="UP000000763">
    <property type="component" value="Chromosome 7"/>
</dbReference>
<feature type="compositionally biased region" description="Basic and acidic residues" evidence="1">
    <location>
        <begin position="219"/>
        <end position="228"/>
    </location>
</feature>
<reference evidence="3" key="1">
    <citation type="submission" date="2002-01" db="EMBL/GenBank/DDBJ databases">
        <title>Oryza sativa nipponbare(GA3) genomic DNA, chromosome 7, PAC clone:P0496D04.</title>
        <authorList>
            <person name="Sasaki T."/>
            <person name="Matsumoto T."/>
            <person name="Yamamoto K."/>
        </authorList>
    </citation>
    <scope>NUCLEOTIDE SEQUENCE</scope>
</reference>
<dbReference type="AlphaFoldDB" id="Q69LC7"/>
<evidence type="ECO:0000256" key="2">
    <source>
        <dbReference type="SAM" id="Phobius"/>
    </source>
</evidence>
<evidence type="ECO:0008006" key="6">
    <source>
        <dbReference type="Google" id="ProtNLM"/>
    </source>
</evidence>
<feature type="transmembrane region" description="Helical" evidence="2">
    <location>
        <begin position="103"/>
        <end position="130"/>
    </location>
</feature>
<keyword evidence="2" id="KW-0472">Membrane</keyword>
<reference evidence="5" key="4">
    <citation type="journal article" date="2008" name="Nucleic Acids Res.">
        <title>The rice annotation project database (RAP-DB): 2008 update.</title>
        <authorList>
            <consortium name="The rice annotation project (RAP)"/>
        </authorList>
    </citation>
    <scope>GENOME REANNOTATION</scope>
    <source>
        <strain evidence="5">cv. Nipponbare</strain>
    </source>
</reference>
<evidence type="ECO:0000313" key="5">
    <source>
        <dbReference type="Proteomes" id="UP000000763"/>
    </source>
</evidence>
<gene>
    <name evidence="4" type="ORF">OSJNBa0050F10.30</name>
    <name evidence="3" type="ORF">P0496D04.3</name>
</gene>
<dbReference type="EMBL" id="AP005840">
    <property type="protein sequence ID" value="BAD31796.1"/>
    <property type="molecule type" value="Genomic_DNA"/>
</dbReference>
<dbReference type="EMBL" id="AP004670">
    <property type="protein sequence ID" value="BAD30776.1"/>
    <property type="molecule type" value="Genomic_DNA"/>
</dbReference>
<evidence type="ECO:0000313" key="3">
    <source>
        <dbReference type="EMBL" id="BAD30776.1"/>
    </source>
</evidence>
<keyword evidence="2" id="KW-1133">Transmembrane helix</keyword>
<protein>
    <recommendedName>
        <fullName evidence="6">Transmembrane protein</fullName>
    </recommendedName>
</protein>
<reference evidence="4" key="2">
    <citation type="submission" date="2002-10" db="EMBL/GenBank/DDBJ databases">
        <title>Oryza sativa nipponbare(GA3) genomic DNA, chromosome 7, BAC clone:OSJNBa0050F10.</title>
        <authorList>
            <person name="Sasaki T."/>
            <person name="Matsumoto T."/>
            <person name="Katayose Y."/>
        </authorList>
    </citation>
    <scope>NUCLEOTIDE SEQUENCE</scope>
</reference>
<name>Q69LC7_ORYSJ</name>
<reference evidence="5" key="3">
    <citation type="journal article" date="2005" name="Nature">
        <title>The map-based sequence of the rice genome.</title>
        <authorList>
            <consortium name="International rice genome sequencing project (IRGSP)"/>
            <person name="Matsumoto T."/>
            <person name="Wu J."/>
            <person name="Kanamori H."/>
            <person name="Katayose Y."/>
            <person name="Fujisawa M."/>
            <person name="Namiki N."/>
            <person name="Mizuno H."/>
            <person name="Yamamoto K."/>
            <person name="Antonio B.A."/>
            <person name="Baba T."/>
            <person name="Sakata K."/>
            <person name="Nagamura Y."/>
            <person name="Aoki H."/>
            <person name="Arikawa K."/>
            <person name="Arita K."/>
            <person name="Bito T."/>
            <person name="Chiden Y."/>
            <person name="Fujitsuka N."/>
            <person name="Fukunaka R."/>
            <person name="Hamada M."/>
            <person name="Harada C."/>
            <person name="Hayashi A."/>
            <person name="Hijishita S."/>
            <person name="Honda M."/>
            <person name="Hosokawa S."/>
            <person name="Ichikawa Y."/>
            <person name="Idonuma A."/>
            <person name="Iijima M."/>
            <person name="Ikeda M."/>
            <person name="Ikeno M."/>
            <person name="Ito K."/>
            <person name="Ito S."/>
            <person name="Ito T."/>
            <person name="Ito Y."/>
            <person name="Ito Y."/>
            <person name="Iwabuchi A."/>
            <person name="Kamiya K."/>
            <person name="Karasawa W."/>
            <person name="Kurita K."/>
            <person name="Katagiri S."/>
            <person name="Kikuta A."/>
            <person name="Kobayashi H."/>
            <person name="Kobayashi N."/>
            <person name="Machita K."/>
            <person name="Maehara T."/>
            <person name="Masukawa M."/>
            <person name="Mizubayashi T."/>
            <person name="Mukai Y."/>
            <person name="Nagasaki H."/>
            <person name="Nagata Y."/>
            <person name="Naito S."/>
            <person name="Nakashima M."/>
            <person name="Nakama Y."/>
            <person name="Nakamichi Y."/>
            <person name="Nakamura M."/>
            <person name="Meguro A."/>
            <person name="Negishi M."/>
            <person name="Ohta I."/>
            <person name="Ohta T."/>
            <person name="Okamoto M."/>
            <person name="Ono N."/>
            <person name="Saji S."/>
            <person name="Sakaguchi M."/>
            <person name="Sakai K."/>
            <person name="Shibata M."/>
            <person name="Shimokawa T."/>
            <person name="Song J."/>
            <person name="Takazaki Y."/>
            <person name="Terasawa K."/>
            <person name="Tsugane M."/>
            <person name="Tsuji K."/>
            <person name="Ueda S."/>
            <person name="Waki K."/>
            <person name="Yamagata H."/>
            <person name="Yamamoto M."/>
            <person name="Yamamoto S."/>
            <person name="Yamane H."/>
            <person name="Yoshiki S."/>
            <person name="Yoshihara R."/>
            <person name="Yukawa K."/>
            <person name="Zhong H."/>
            <person name="Yano M."/>
            <person name="Yuan Q."/>
            <person name="Ouyang S."/>
            <person name="Liu J."/>
            <person name="Jones K.M."/>
            <person name="Gansberger K."/>
            <person name="Moffat K."/>
            <person name="Hill J."/>
            <person name="Bera J."/>
            <person name="Fadrosh D."/>
            <person name="Jin S."/>
            <person name="Johri S."/>
            <person name="Kim M."/>
            <person name="Overton L."/>
            <person name="Reardon M."/>
            <person name="Tsitrin T."/>
            <person name="Vuong H."/>
            <person name="Weaver B."/>
            <person name="Ciecko A."/>
            <person name="Tallon L."/>
            <person name="Jackson J."/>
            <person name="Pai G."/>
            <person name="Aken S.V."/>
            <person name="Utterback T."/>
            <person name="Reidmuller S."/>
            <person name="Feldblyum T."/>
            <person name="Hsiao J."/>
            <person name="Zismann V."/>
            <person name="Iobst S."/>
            <person name="de Vazeille A.R."/>
            <person name="Buell C.R."/>
            <person name="Ying K."/>
            <person name="Li Y."/>
            <person name="Lu T."/>
            <person name="Huang Y."/>
            <person name="Zhao Q."/>
            <person name="Feng Q."/>
            <person name="Zhang L."/>
            <person name="Zhu J."/>
            <person name="Weng Q."/>
            <person name="Mu J."/>
            <person name="Lu Y."/>
            <person name="Fan D."/>
            <person name="Liu Y."/>
            <person name="Guan J."/>
            <person name="Zhang Y."/>
            <person name="Yu S."/>
            <person name="Liu X."/>
            <person name="Zhang Y."/>
            <person name="Hong G."/>
            <person name="Han B."/>
            <person name="Choisne N."/>
            <person name="Demange N."/>
            <person name="Orjeda G."/>
            <person name="Samain S."/>
            <person name="Cattolico L."/>
            <person name="Pelletier E."/>
            <person name="Couloux A."/>
            <person name="Segurens B."/>
            <person name="Wincker P."/>
            <person name="D'Hont A."/>
            <person name="Scarpelli C."/>
            <person name="Weissenbach J."/>
            <person name="Salanoubat M."/>
            <person name="Quetier F."/>
            <person name="Yu Y."/>
            <person name="Kim H.R."/>
            <person name="Rambo T."/>
            <person name="Currie J."/>
            <person name="Collura K."/>
            <person name="Luo M."/>
            <person name="Yang T."/>
            <person name="Ammiraju J.S.S."/>
            <person name="Engler F."/>
            <person name="Soderlund C."/>
            <person name="Wing R.A."/>
            <person name="Palmer L.E."/>
            <person name="de la Bastide M."/>
            <person name="Spiegel L."/>
            <person name="Nascimento L."/>
            <person name="Zutavern T."/>
            <person name="O'Shaughnessy A."/>
            <person name="Dike S."/>
            <person name="Dedhia N."/>
            <person name="Preston R."/>
            <person name="Balija V."/>
            <person name="McCombie W.R."/>
            <person name="Chow T."/>
            <person name="Chen H."/>
            <person name="Chung M."/>
            <person name="Chen C."/>
            <person name="Shaw J."/>
            <person name="Wu H."/>
            <person name="Hsiao K."/>
            <person name="Chao Y."/>
            <person name="Chu M."/>
            <person name="Cheng C."/>
            <person name="Hour A."/>
            <person name="Lee P."/>
            <person name="Lin S."/>
            <person name="Lin Y."/>
            <person name="Liou J."/>
            <person name="Liu S."/>
            <person name="Hsing Y."/>
            <person name="Raghuvanshi S."/>
            <person name="Mohanty A."/>
            <person name="Bharti A.K."/>
            <person name="Gaur A."/>
            <person name="Gupta V."/>
            <person name="Kumar D."/>
            <person name="Ravi V."/>
            <person name="Vij S."/>
            <person name="Kapur A."/>
            <person name="Khurana P."/>
            <person name="Khurana P."/>
            <person name="Khurana J.P."/>
            <person name="Tyagi A.K."/>
            <person name="Gaikwad K."/>
            <person name="Singh A."/>
            <person name="Dalal V."/>
            <person name="Srivastava S."/>
            <person name="Dixit A."/>
            <person name="Pal A.K."/>
            <person name="Ghazi I.A."/>
            <person name="Yadav M."/>
            <person name="Pandit A."/>
            <person name="Bhargava A."/>
            <person name="Sureshbabu K."/>
            <person name="Batra K."/>
            <person name="Sharma T.R."/>
            <person name="Mohapatra T."/>
            <person name="Singh N.K."/>
            <person name="Messing J."/>
            <person name="Nelson A.B."/>
            <person name="Fuks G."/>
            <person name="Kavchok S."/>
            <person name="Keizer G."/>
            <person name="Linton E."/>
            <person name="Llaca V."/>
            <person name="Song R."/>
            <person name="Tanyolac B."/>
            <person name="Young S."/>
            <person name="Ho-Il K."/>
            <person name="Hahn J.H."/>
            <person name="Sangsakoo G."/>
            <person name="Vanavichit A."/>
            <person name="de Mattos Luiz.A.T."/>
            <person name="Zimmer P.D."/>
            <person name="Malone G."/>
            <person name="Dellagostin O."/>
            <person name="de Oliveira A.C."/>
            <person name="Bevan M."/>
            <person name="Bancroft I."/>
            <person name="Minx P."/>
            <person name="Cordum H."/>
            <person name="Wilson R."/>
            <person name="Cheng Z."/>
            <person name="Jin W."/>
            <person name="Jiang J."/>
            <person name="Leong S.A."/>
            <person name="Iwama H."/>
            <person name="Gojobori T."/>
            <person name="Itoh T."/>
            <person name="Niimura Y."/>
            <person name="Fujii Y."/>
            <person name="Habara T."/>
            <person name="Sakai H."/>
            <person name="Sato Y."/>
            <person name="Wilson G."/>
            <person name="Kumar K."/>
            <person name="McCouch S."/>
            <person name="Juretic N."/>
            <person name="Hoen D."/>
            <person name="Wright S."/>
            <person name="Bruskiewich R."/>
            <person name="Bureau T."/>
            <person name="Miyao A."/>
            <person name="Hirochika H."/>
            <person name="Nishikawa T."/>
            <person name="Kadowaki K."/>
            <person name="Sugiura M."/>
            <person name="Burr B."/>
            <person name="Sasaki T."/>
        </authorList>
    </citation>
    <scope>NUCLEOTIDE SEQUENCE [LARGE SCALE GENOMIC DNA]</scope>
    <source>
        <strain evidence="5">cv. Nipponbare</strain>
    </source>
</reference>